<evidence type="ECO:0008006" key="3">
    <source>
        <dbReference type="Google" id="ProtNLM"/>
    </source>
</evidence>
<proteinExistence type="predicted"/>
<evidence type="ECO:0000313" key="2">
    <source>
        <dbReference type="Proteomes" id="UP000233440"/>
    </source>
</evidence>
<dbReference type="Pfam" id="PF26325">
    <property type="entry name" value="YhjD"/>
    <property type="match status" value="1"/>
</dbReference>
<gene>
    <name evidence="1" type="ORF">CWO92_10815</name>
</gene>
<evidence type="ECO:0000313" key="1">
    <source>
        <dbReference type="EMBL" id="PKR85235.1"/>
    </source>
</evidence>
<dbReference type="InterPro" id="IPR058600">
    <property type="entry name" value="YhjD-like"/>
</dbReference>
<sequence>MRLIPDEDRDIIEKAIYLPMVIIVLNHDLQIINTSPIKLKKPYTEWIKETISTVQKELSNVKRYMKQNNIKVEKVKTEESFTQYLFIYKGYEDIHRYFNPRLKNRTEELLEYYLYQRYNSTTTKNLHD</sequence>
<keyword evidence="2" id="KW-1185">Reference proteome</keyword>
<protein>
    <recommendedName>
        <fullName evidence="3">YhjD</fullName>
    </recommendedName>
</protein>
<dbReference type="AlphaFoldDB" id="A0A2N3LKY2"/>
<organism evidence="1 2">
    <name type="scientific">Heyndrickxia camelliae</name>
    <dbReference type="NCBI Taxonomy" id="1707093"/>
    <lineage>
        <taxon>Bacteria</taxon>
        <taxon>Bacillati</taxon>
        <taxon>Bacillota</taxon>
        <taxon>Bacilli</taxon>
        <taxon>Bacillales</taxon>
        <taxon>Bacillaceae</taxon>
        <taxon>Heyndrickxia</taxon>
    </lineage>
</organism>
<accession>A0A2N3LKY2</accession>
<dbReference type="EMBL" id="PIQO01000006">
    <property type="protein sequence ID" value="PKR85235.1"/>
    <property type="molecule type" value="Genomic_DNA"/>
</dbReference>
<name>A0A2N3LKY2_9BACI</name>
<dbReference type="OrthoDB" id="2988956at2"/>
<comment type="caution">
    <text evidence="1">The sequence shown here is derived from an EMBL/GenBank/DDBJ whole genome shotgun (WGS) entry which is preliminary data.</text>
</comment>
<dbReference type="RefSeq" id="WP_101354211.1">
    <property type="nucleotide sequence ID" value="NZ_PIQO01000006.1"/>
</dbReference>
<reference evidence="1 2" key="1">
    <citation type="submission" date="2017-11" db="EMBL/GenBank/DDBJ databases">
        <title>Bacillus camelliae sp. nov., isolated from pu'er tea.</title>
        <authorList>
            <person name="Niu L."/>
        </authorList>
    </citation>
    <scope>NUCLEOTIDE SEQUENCE [LARGE SCALE GENOMIC DNA]</scope>
    <source>
        <strain evidence="1 2">7578-1</strain>
    </source>
</reference>
<dbReference type="Proteomes" id="UP000233440">
    <property type="component" value="Unassembled WGS sequence"/>
</dbReference>